<feature type="domain" description="Chemoreceptor zinc-binding" evidence="2">
    <location>
        <begin position="6"/>
        <end position="72"/>
    </location>
</feature>
<name>A0ABP3KZ14_9BACI</name>
<dbReference type="RefSeq" id="WP_343838803.1">
    <property type="nucleotide sequence ID" value="NZ_BAAADO010000002.1"/>
</dbReference>
<evidence type="ECO:0000313" key="4">
    <source>
        <dbReference type="Proteomes" id="UP001500880"/>
    </source>
</evidence>
<proteinExistence type="predicted"/>
<gene>
    <name evidence="3" type="ORF">GCM10008986_12370</name>
</gene>
<organism evidence="3 4">
    <name type="scientific">Salinibacillus aidingensis</name>
    <dbReference type="NCBI Taxonomy" id="237684"/>
    <lineage>
        <taxon>Bacteria</taxon>
        <taxon>Bacillati</taxon>
        <taxon>Bacillota</taxon>
        <taxon>Bacilli</taxon>
        <taxon>Bacillales</taxon>
        <taxon>Bacillaceae</taxon>
        <taxon>Salinibacillus</taxon>
    </lineage>
</organism>
<dbReference type="Gene3D" id="1.20.120.30">
    <property type="entry name" value="Aspartate receptor, ligand-binding domain"/>
    <property type="match status" value="1"/>
</dbReference>
<protein>
    <recommendedName>
        <fullName evidence="2">Chemoreceptor zinc-binding domain-containing protein</fullName>
    </recommendedName>
</protein>
<evidence type="ECO:0000313" key="3">
    <source>
        <dbReference type="EMBL" id="GAA0488260.1"/>
    </source>
</evidence>
<dbReference type="EMBL" id="BAAADO010000002">
    <property type="protein sequence ID" value="GAA0488260.1"/>
    <property type="molecule type" value="Genomic_DNA"/>
</dbReference>
<evidence type="ECO:0000259" key="2">
    <source>
        <dbReference type="Pfam" id="PF13682"/>
    </source>
</evidence>
<comment type="caution">
    <text evidence="3">The sequence shown here is derived from an EMBL/GenBank/DDBJ whole genome shotgun (WGS) entry which is preliminary data.</text>
</comment>
<dbReference type="InterPro" id="IPR025991">
    <property type="entry name" value="Chemoreceptor_zinc-bind_dom"/>
</dbReference>
<evidence type="ECO:0000256" key="1">
    <source>
        <dbReference type="SAM" id="Coils"/>
    </source>
</evidence>
<keyword evidence="1" id="KW-0175">Coiled coil</keyword>
<keyword evidence="4" id="KW-1185">Reference proteome</keyword>
<accession>A0ABP3KZ14</accession>
<sequence length="112" mass="13317">MTETEHRLLEWWLYNQILGYQTENIEGSLLAHSCALGTWMRKYENNPEVKLLSSFKKAKNLHEKYHQKLEQIQSHIQNQKTEEAYQQLLDVKNTSSRLEQSLKTLETELLKV</sequence>
<dbReference type="Proteomes" id="UP001500880">
    <property type="component" value="Unassembled WGS sequence"/>
</dbReference>
<feature type="coiled-coil region" evidence="1">
    <location>
        <begin position="62"/>
        <end position="108"/>
    </location>
</feature>
<reference evidence="4" key="1">
    <citation type="journal article" date="2019" name="Int. J. Syst. Evol. Microbiol.">
        <title>The Global Catalogue of Microorganisms (GCM) 10K type strain sequencing project: providing services to taxonomists for standard genome sequencing and annotation.</title>
        <authorList>
            <consortium name="The Broad Institute Genomics Platform"/>
            <consortium name="The Broad Institute Genome Sequencing Center for Infectious Disease"/>
            <person name="Wu L."/>
            <person name="Ma J."/>
        </authorList>
    </citation>
    <scope>NUCLEOTIDE SEQUENCE [LARGE SCALE GENOMIC DNA]</scope>
    <source>
        <strain evidence="4">JCM 12389</strain>
    </source>
</reference>
<dbReference type="Pfam" id="PF13682">
    <property type="entry name" value="CZB"/>
    <property type="match status" value="1"/>
</dbReference>